<protein>
    <recommendedName>
        <fullName evidence="3">Paired domain-containing protein</fullName>
    </recommendedName>
</protein>
<keyword evidence="2" id="KW-1185">Reference proteome</keyword>
<gene>
    <name evidence="1" type="ORF">ANCDUO_08831</name>
</gene>
<dbReference type="EMBL" id="KN730539">
    <property type="protein sequence ID" value="KIH60903.1"/>
    <property type="molecule type" value="Genomic_DNA"/>
</dbReference>
<evidence type="ECO:0000313" key="1">
    <source>
        <dbReference type="EMBL" id="KIH60903.1"/>
    </source>
</evidence>
<evidence type="ECO:0008006" key="3">
    <source>
        <dbReference type="Google" id="ProtNLM"/>
    </source>
</evidence>
<evidence type="ECO:0000313" key="2">
    <source>
        <dbReference type="Proteomes" id="UP000054047"/>
    </source>
</evidence>
<dbReference type="Proteomes" id="UP000054047">
    <property type="component" value="Unassembled WGS sequence"/>
</dbReference>
<reference evidence="1 2" key="1">
    <citation type="submission" date="2013-12" db="EMBL/GenBank/DDBJ databases">
        <title>Draft genome of the parsitic nematode Ancylostoma duodenale.</title>
        <authorList>
            <person name="Mitreva M."/>
        </authorList>
    </citation>
    <scope>NUCLEOTIDE SEQUENCE [LARGE SCALE GENOMIC DNA]</scope>
    <source>
        <strain evidence="1 2">Zhejiang</strain>
    </source>
</reference>
<organism evidence="1 2">
    <name type="scientific">Ancylostoma duodenale</name>
    <dbReference type="NCBI Taxonomy" id="51022"/>
    <lineage>
        <taxon>Eukaryota</taxon>
        <taxon>Metazoa</taxon>
        <taxon>Ecdysozoa</taxon>
        <taxon>Nematoda</taxon>
        <taxon>Chromadorea</taxon>
        <taxon>Rhabditida</taxon>
        <taxon>Rhabditina</taxon>
        <taxon>Rhabditomorpha</taxon>
        <taxon>Strongyloidea</taxon>
        <taxon>Ancylostomatidae</taxon>
        <taxon>Ancylostomatinae</taxon>
        <taxon>Ancylostoma</taxon>
    </lineage>
</organism>
<dbReference type="OrthoDB" id="5875385at2759"/>
<name>A0A0C2CVK1_9BILA</name>
<sequence length="79" mass="9113">MVEAHPKRSAILHLYTDIIKRFKKLGTTSDRPGRGRKPTVIVPSLVNKVRCRIWRNPRRSMRKMAEDIGVSASSMRRVV</sequence>
<accession>A0A0C2CVK1</accession>
<dbReference type="AlphaFoldDB" id="A0A0C2CVK1"/>
<proteinExistence type="predicted"/>